<feature type="region of interest" description="Disordered" evidence="4">
    <location>
        <begin position="814"/>
        <end position="842"/>
    </location>
</feature>
<dbReference type="PANTHER" id="PTHR14146">
    <property type="entry name" value="EXOCYST COMPLEX COMPONENT 4"/>
    <property type="match status" value="1"/>
</dbReference>
<evidence type="ECO:0000313" key="6">
    <source>
        <dbReference type="EMBL" id="KAK9061283.1"/>
    </source>
</evidence>
<dbReference type="Pfam" id="PF04048">
    <property type="entry name" value="Sec8_N"/>
    <property type="match status" value="1"/>
</dbReference>
<feature type="domain" description="Exocyst complex component Sec8 N-terminal" evidence="5">
    <location>
        <begin position="16"/>
        <end position="150"/>
    </location>
</feature>
<reference evidence="6 7" key="1">
    <citation type="submission" date="2024-04" db="EMBL/GenBank/DDBJ databases">
        <title>The reference genome of an endangered Asteraceae, Deinandra increscens subsp. villosa, native to the Central Coast of California.</title>
        <authorList>
            <person name="Guilliams M."/>
            <person name="Hasenstab-Lehman K."/>
            <person name="Meyer R."/>
            <person name="Mcevoy S."/>
        </authorList>
    </citation>
    <scope>NUCLEOTIDE SEQUENCE [LARGE SCALE GENOMIC DNA]</scope>
    <source>
        <tissue evidence="6">Leaf</tissue>
    </source>
</reference>
<keyword evidence="3" id="KW-0653">Protein transport</keyword>
<evidence type="ECO:0000256" key="2">
    <source>
        <dbReference type="ARBA" id="ARBA00022483"/>
    </source>
</evidence>
<evidence type="ECO:0000313" key="7">
    <source>
        <dbReference type="Proteomes" id="UP001408789"/>
    </source>
</evidence>
<keyword evidence="7" id="KW-1185">Reference proteome</keyword>
<comment type="similarity">
    <text evidence="3">Belongs to the SEC8 family.</text>
</comment>
<keyword evidence="2 3" id="KW-0268">Exocytosis</keyword>
<accession>A0AAP0CXT7</accession>
<comment type="function">
    <text evidence="3">Component of the exocyst complex involved in the docking of exocytic vesicles with fusion sites on the plasma membrane.</text>
</comment>
<dbReference type="GO" id="GO:0006893">
    <property type="term" value="P:Golgi to plasma membrane transport"/>
    <property type="evidence" value="ECO:0007669"/>
    <property type="project" value="TreeGrafter"/>
</dbReference>
<dbReference type="EMBL" id="JBCNJP010000019">
    <property type="protein sequence ID" value="KAK9061283.1"/>
    <property type="molecule type" value="Genomic_DNA"/>
</dbReference>
<evidence type="ECO:0000256" key="3">
    <source>
        <dbReference type="RuleBase" id="RU367079"/>
    </source>
</evidence>
<dbReference type="GO" id="GO:0006612">
    <property type="term" value="P:protein targeting to membrane"/>
    <property type="evidence" value="ECO:0007669"/>
    <property type="project" value="UniProtKB-UniRule"/>
</dbReference>
<dbReference type="AlphaFoldDB" id="A0AAP0CXT7"/>
<evidence type="ECO:0000256" key="1">
    <source>
        <dbReference type="ARBA" id="ARBA00022448"/>
    </source>
</evidence>
<protein>
    <recommendedName>
        <fullName evidence="3">Exocyst complex component Sec8</fullName>
    </recommendedName>
</protein>
<feature type="region of interest" description="Disordered" evidence="4">
    <location>
        <begin position="245"/>
        <end position="297"/>
    </location>
</feature>
<name>A0AAP0CXT7_9ASTR</name>
<dbReference type="GO" id="GO:0000145">
    <property type="term" value="C:exocyst"/>
    <property type="evidence" value="ECO:0007669"/>
    <property type="project" value="UniProtKB-UniRule"/>
</dbReference>
<dbReference type="InterPro" id="IPR039682">
    <property type="entry name" value="Sec8/EXOC4"/>
</dbReference>
<dbReference type="Proteomes" id="UP001408789">
    <property type="component" value="Unassembled WGS sequence"/>
</dbReference>
<gene>
    <name evidence="6" type="ORF">SSX86_018463</name>
</gene>
<evidence type="ECO:0000259" key="5">
    <source>
        <dbReference type="Pfam" id="PF04048"/>
    </source>
</evidence>
<dbReference type="GO" id="GO:0090522">
    <property type="term" value="P:vesicle tethering involved in exocytosis"/>
    <property type="evidence" value="ECO:0007669"/>
    <property type="project" value="UniProtKB-UniRule"/>
</dbReference>
<organism evidence="6 7">
    <name type="scientific">Deinandra increscens subsp. villosa</name>
    <dbReference type="NCBI Taxonomy" id="3103831"/>
    <lineage>
        <taxon>Eukaryota</taxon>
        <taxon>Viridiplantae</taxon>
        <taxon>Streptophyta</taxon>
        <taxon>Embryophyta</taxon>
        <taxon>Tracheophyta</taxon>
        <taxon>Spermatophyta</taxon>
        <taxon>Magnoliopsida</taxon>
        <taxon>eudicotyledons</taxon>
        <taxon>Gunneridae</taxon>
        <taxon>Pentapetalae</taxon>
        <taxon>asterids</taxon>
        <taxon>campanulids</taxon>
        <taxon>Asterales</taxon>
        <taxon>Asteraceae</taxon>
        <taxon>Asteroideae</taxon>
        <taxon>Heliantheae alliance</taxon>
        <taxon>Madieae</taxon>
        <taxon>Madiinae</taxon>
        <taxon>Deinandra</taxon>
    </lineage>
</organism>
<feature type="compositionally biased region" description="Low complexity" evidence="4">
    <location>
        <begin position="263"/>
        <end position="272"/>
    </location>
</feature>
<dbReference type="InterPro" id="IPR007191">
    <property type="entry name" value="Sec8_exocyst_N"/>
</dbReference>
<dbReference type="GO" id="GO:0006904">
    <property type="term" value="P:vesicle docking involved in exocytosis"/>
    <property type="evidence" value="ECO:0007669"/>
    <property type="project" value="InterPro"/>
</dbReference>
<sequence>MGLFDGLPVPQDKEYLRDDLENIDESWTVARFDSLPHVVHILTSKDRDGEIQALKDQSDIVEQVVDEVVQTYHGGFNRAIQNYSQILRLFSESTQSVGKLKVDLGNAKKVISARNKQLHQLWYRSMTLRHIISLLDQIENIAQVPARINKLIDDNQLYAAVQTHVQSARMLEREGLQTVGALQDVRSELAKLQGVLFYKVLEALHAHLYNTGEYSLTTPSMNEKDDAIPTSTVAAFSINNSQSLSRRTRLQKGDSHVGASGFASSVDGGSSYDGHDDDDAHDAADNTKNAPRLPTWLSESTPDEFVETMRKVESPLHVKYLQTMVECLCMLDKVAAAGAIICQRLRPTIHEIITSKIRDQAEYVNSFRPGVGHSARTSTTGLQFVNGQIQKEKHKNGTSLAGSLMAVSPVTPVMAPMGAAQSAAKELLDSILDTIVRIFDNHVVVGELLESKSSQPAHIKNTTKSAKGEISGNLDSEASQATGGYTIGFSMTVLQSECQQLICEILRATPEAASADAAVQTARLANKAPSKEKKDKTEDGLTFAFRFTEATVPSQGRNRKSQNVQEGYGSASVLPEQGIYLAASVYRPVLQFTDKIAVMLPQKYSQLGNDGLLAFLENFVKDHFLPTMFVDYRKGVQQAISSPAAFRPRANPLAAYTPSVSKGRPVLQGLLTIDFLAKEVLGWAQAMPKFSGDLVMYVQTFLERTYERCRASYTEAFLEKQSYMLIGRHDVDKLMRRDPASAFLPTSLAHADGDNHIADAETDGVELEISGLLMKLRPIKQESLIRDNNKLILLASLSDSLEYIAESIERFGNASAKASDQTENDVKPTPAHHKRSGSVSPPKDLKTFAEDYRKLAIDCLKVLRVEMQLETVFNMQVMATREYLEDQDAEEPDDYIISLITQITRRDEVIAPFIAPNKRNYVFGGICAVASHASIKALAEMKHINLFGVQQISRNTIALEQALSSIPSIDSDSVQTKLDHVRTYYELLNMPVEALLAFITEHDRLFTAIEYYNLLKVQVPGREVPDDAKARMADILPI</sequence>
<dbReference type="GO" id="GO:0015031">
    <property type="term" value="P:protein transport"/>
    <property type="evidence" value="ECO:0007669"/>
    <property type="project" value="UniProtKB-KW"/>
</dbReference>
<keyword evidence="1 3" id="KW-0813">Transport</keyword>
<proteinExistence type="inferred from homology"/>
<evidence type="ECO:0000256" key="4">
    <source>
        <dbReference type="SAM" id="MobiDB-lite"/>
    </source>
</evidence>
<dbReference type="PANTHER" id="PTHR14146:SF0">
    <property type="entry name" value="EXOCYST COMPLEX COMPONENT 4"/>
    <property type="match status" value="1"/>
</dbReference>
<comment type="caution">
    <text evidence="6">The sequence shown here is derived from an EMBL/GenBank/DDBJ whole genome shotgun (WGS) entry which is preliminary data.</text>
</comment>